<reference evidence="1 2" key="1">
    <citation type="submission" date="2018-02" db="EMBL/GenBank/DDBJ databases">
        <title>Subsurface microbial communities from deep shales in Ohio and West Virginia, USA.</title>
        <authorList>
            <person name="Wrighton K."/>
        </authorList>
    </citation>
    <scope>NUCLEOTIDE SEQUENCE [LARGE SCALE GENOMIC DNA]</scope>
    <source>
        <strain evidence="1 2">OWC-DMM</strain>
    </source>
</reference>
<gene>
    <name evidence="1" type="ORF">B0F87_107292</name>
</gene>
<dbReference type="EMBL" id="PTIZ01000007">
    <property type="protein sequence ID" value="PPK75048.1"/>
    <property type="molecule type" value="Genomic_DNA"/>
</dbReference>
<evidence type="ECO:0000313" key="2">
    <source>
        <dbReference type="Proteomes" id="UP000240010"/>
    </source>
</evidence>
<dbReference type="OMA" id="YSLDCER"/>
<accession>A0A2S6HC65</accession>
<protein>
    <submittedName>
        <fullName evidence="1">Uncharacterized protein</fullName>
    </submittedName>
</protein>
<organism evidence="1 2">
    <name type="scientific">Methylobacter tundripaludum</name>
    <dbReference type="NCBI Taxonomy" id="173365"/>
    <lineage>
        <taxon>Bacteria</taxon>
        <taxon>Pseudomonadati</taxon>
        <taxon>Pseudomonadota</taxon>
        <taxon>Gammaproteobacteria</taxon>
        <taxon>Methylococcales</taxon>
        <taxon>Methylococcaceae</taxon>
        <taxon>Methylobacter</taxon>
    </lineage>
</organism>
<evidence type="ECO:0000313" key="1">
    <source>
        <dbReference type="EMBL" id="PPK75048.1"/>
    </source>
</evidence>
<name>A0A2S6HC65_9GAMM</name>
<dbReference type="Proteomes" id="UP000240010">
    <property type="component" value="Unassembled WGS sequence"/>
</dbReference>
<dbReference type="AlphaFoldDB" id="A0A2S6HC65"/>
<comment type="caution">
    <text evidence="1">The sequence shown here is derived from an EMBL/GenBank/DDBJ whole genome shotgun (WGS) entry which is preliminary data.</text>
</comment>
<sequence>MSNSNSYNPDLDWTQVRETSKMLILSAIQVEDMLNEADLSVNTLTESFTSIVEHMQAINTHLLALDSCKVRDEAIVCCSETTDKIQASIIAFQFYDRMQQCLQHVTSNLKGLSELVESPNRLYNPDEWRQFQSQIRSRYTMESEKLMFDAIVQGKSVNQALAIKNAHQEEDQSDNIELF</sequence>
<proteinExistence type="predicted"/>